<organism evidence="6 7">
    <name type="scientific">Zoarces viviparus</name>
    <name type="common">Viviparous eelpout</name>
    <name type="synonym">Blennius viviparus</name>
    <dbReference type="NCBI Taxonomy" id="48416"/>
    <lineage>
        <taxon>Eukaryota</taxon>
        <taxon>Metazoa</taxon>
        <taxon>Chordata</taxon>
        <taxon>Craniata</taxon>
        <taxon>Vertebrata</taxon>
        <taxon>Euteleostomi</taxon>
        <taxon>Actinopterygii</taxon>
        <taxon>Neopterygii</taxon>
        <taxon>Teleostei</taxon>
        <taxon>Neoteleostei</taxon>
        <taxon>Acanthomorphata</taxon>
        <taxon>Eupercaria</taxon>
        <taxon>Perciformes</taxon>
        <taxon>Cottioidei</taxon>
        <taxon>Zoarcales</taxon>
        <taxon>Zoarcidae</taxon>
        <taxon>Zoarcinae</taxon>
        <taxon>Zoarces</taxon>
    </lineage>
</organism>
<dbReference type="Pfam" id="PF13895">
    <property type="entry name" value="Ig_2"/>
    <property type="match status" value="1"/>
</dbReference>
<keyword evidence="2" id="KW-1015">Disulfide bond</keyword>
<gene>
    <name evidence="6" type="ORF">VZT92_017497</name>
</gene>
<keyword evidence="1" id="KW-0732">Signal</keyword>
<feature type="compositionally biased region" description="Basic and acidic residues" evidence="3">
    <location>
        <begin position="226"/>
        <end position="238"/>
    </location>
</feature>
<evidence type="ECO:0000313" key="7">
    <source>
        <dbReference type="Proteomes" id="UP001488805"/>
    </source>
</evidence>
<dbReference type="GO" id="GO:0009897">
    <property type="term" value="C:external side of plasma membrane"/>
    <property type="evidence" value="ECO:0007669"/>
    <property type="project" value="TreeGrafter"/>
</dbReference>
<keyword evidence="4" id="KW-0812">Transmembrane</keyword>
<dbReference type="AlphaFoldDB" id="A0AAW1EV55"/>
<feature type="region of interest" description="Disordered" evidence="3">
    <location>
        <begin position="217"/>
        <end position="250"/>
    </location>
</feature>
<accession>A0AAW1EV55</accession>
<dbReference type="Gene3D" id="2.60.40.10">
    <property type="entry name" value="Immunoglobulins"/>
    <property type="match status" value="2"/>
</dbReference>
<dbReference type="PANTHER" id="PTHR11481">
    <property type="entry name" value="IMMUNOGLOBULIN FC RECEPTOR"/>
    <property type="match status" value="1"/>
</dbReference>
<dbReference type="SUPFAM" id="SSF48726">
    <property type="entry name" value="Immunoglobulin"/>
    <property type="match status" value="2"/>
</dbReference>
<reference evidence="6 7" key="1">
    <citation type="journal article" date="2024" name="Genome Biol. Evol.">
        <title>Chromosome-level genome assembly of the viviparous eelpout Zoarces viviparus.</title>
        <authorList>
            <person name="Fuhrmann N."/>
            <person name="Brasseur M.V."/>
            <person name="Bakowski C.E."/>
            <person name="Podsiadlowski L."/>
            <person name="Prost S."/>
            <person name="Krehenwinkel H."/>
            <person name="Mayer C."/>
        </authorList>
    </citation>
    <scope>NUCLEOTIDE SEQUENCE [LARGE SCALE GENOMIC DNA]</scope>
    <source>
        <strain evidence="6">NO-MEL_2022_Ind0_liver</strain>
    </source>
</reference>
<feature type="domain" description="Ig-like" evidence="5">
    <location>
        <begin position="24"/>
        <end position="186"/>
    </location>
</feature>
<dbReference type="InterPro" id="IPR050488">
    <property type="entry name" value="Ig_Fc_receptor"/>
</dbReference>
<dbReference type="InterPro" id="IPR003599">
    <property type="entry name" value="Ig_sub"/>
</dbReference>
<dbReference type="GO" id="GO:0004888">
    <property type="term" value="F:transmembrane signaling receptor activity"/>
    <property type="evidence" value="ECO:0007669"/>
    <property type="project" value="TreeGrafter"/>
</dbReference>
<keyword evidence="7" id="KW-1185">Reference proteome</keyword>
<evidence type="ECO:0000256" key="2">
    <source>
        <dbReference type="ARBA" id="ARBA00023157"/>
    </source>
</evidence>
<proteinExistence type="predicted"/>
<dbReference type="EMBL" id="JBCEZU010000145">
    <property type="protein sequence ID" value="KAK9525174.1"/>
    <property type="molecule type" value="Genomic_DNA"/>
</dbReference>
<dbReference type="GO" id="GO:0006955">
    <property type="term" value="P:immune response"/>
    <property type="evidence" value="ECO:0007669"/>
    <property type="project" value="TreeGrafter"/>
</dbReference>
<feature type="transmembrane region" description="Helical" evidence="4">
    <location>
        <begin position="184"/>
        <end position="209"/>
    </location>
</feature>
<evidence type="ECO:0000256" key="4">
    <source>
        <dbReference type="SAM" id="Phobius"/>
    </source>
</evidence>
<evidence type="ECO:0000313" key="6">
    <source>
        <dbReference type="EMBL" id="KAK9525174.1"/>
    </source>
</evidence>
<name>A0AAW1EV55_ZOAVI</name>
<keyword evidence="4" id="KW-1133">Transmembrane helix</keyword>
<protein>
    <recommendedName>
        <fullName evidence="5">Ig-like domain-containing protein</fullName>
    </recommendedName>
</protein>
<keyword evidence="4" id="KW-0472">Membrane</keyword>
<evidence type="ECO:0000256" key="1">
    <source>
        <dbReference type="ARBA" id="ARBA00022729"/>
    </source>
</evidence>
<dbReference type="PROSITE" id="PS50835">
    <property type="entry name" value="IG_LIKE"/>
    <property type="match status" value="1"/>
</dbReference>
<dbReference type="InterPro" id="IPR036179">
    <property type="entry name" value="Ig-like_dom_sf"/>
</dbReference>
<sequence>MNSNQAEDFSSGLTSLLSCCSTRARLTVSLSSSQVFEGQSVSLSCEDSSAWTVRRNTTRGNRTQCGVDWGRSAGSSCEISFMVPLDTGVYWCESREGGTSNSINISVSDGPVILQSPVLPVMEGHEVTLSCRTKTSSDRSAGFSKDGSFIRTEPEGLMTIQSVSRSDEGLYRCTMSDGESPPSWLSVTVLLSLPSLCGLVLLVLLVLLVRRCVRRKPDDPAPVDSSVKRTDDVRHEPIGTRASDPAAVCSSVKRTEEADYGEIVIRPKRMREFSAEPEVVYSSLKSTSTPPHQ</sequence>
<dbReference type="GO" id="GO:0007166">
    <property type="term" value="P:cell surface receptor signaling pathway"/>
    <property type="evidence" value="ECO:0007669"/>
    <property type="project" value="TreeGrafter"/>
</dbReference>
<dbReference type="PANTHER" id="PTHR11481:SF64">
    <property type="entry name" value="FC RECEPTOR-LIKE PROTEIN 4"/>
    <property type="match status" value="1"/>
</dbReference>
<dbReference type="SMART" id="SM00409">
    <property type="entry name" value="IG"/>
    <property type="match status" value="2"/>
</dbReference>
<dbReference type="Proteomes" id="UP001488805">
    <property type="component" value="Unassembled WGS sequence"/>
</dbReference>
<evidence type="ECO:0000256" key="3">
    <source>
        <dbReference type="SAM" id="MobiDB-lite"/>
    </source>
</evidence>
<comment type="caution">
    <text evidence="6">The sequence shown here is derived from an EMBL/GenBank/DDBJ whole genome shotgun (WGS) entry which is preliminary data.</text>
</comment>
<dbReference type="InterPro" id="IPR013783">
    <property type="entry name" value="Ig-like_fold"/>
</dbReference>
<evidence type="ECO:0000259" key="5">
    <source>
        <dbReference type="PROSITE" id="PS50835"/>
    </source>
</evidence>
<dbReference type="InterPro" id="IPR007110">
    <property type="entry name" value="Ig-like_dom"/>
</dbReference>